<accession>A0AAV1R4R7</accession>
<organism evidence="1 2">
    <name type="scientific">Dovyalis caffra</name>
    <dbReference type="NCBI Taxonomy" id="77055"/>
    <lineage>
        <taxon>Eukaryota</taxon>
        <taxon>Viridiplantae</taxon>
        <taxon>Streptophyta</taxon>
        <taxon>Embryophyta</taxon>
        <taxon>Tracheophyta</taxon>
        <taxon>Spermatophyta</taxon>
        <taxon>Magnoliopsida</taxon>
        <taxon>eudicotyledons</taxon>
        <taxon>Gunneridae</taxon>
        <taxon>Pentapetalae</taxon>
        <taxon>rosids</taxon>
        <taxon>fabids</taxon>
        <taxon>Malpighiales</taxon>
        <taxon>Salicaceae</taxon>
        <taxon>Flacourtieae</taxon>
        <taxon>Dovyalis</taxon>
    </lineage>
</organism>
<protein>
    <submittedName>
        <fullName evidence="1">Uncharacterized protein</fullName>
    </submittedName>
</protein>
<evidence type="ECO:0000313" key="1">
    <source>
        <dbReference type="EMBL" id="CAK7327993.1"/>
    </source>
</evidence>
<comment type="caution">
    <text evidence="1">The sequence shown here is derived from an EMBL/GenBank/DDBJ whole genome shotgun (WGS) entry which is preliminary data.</text>
</comment>
<evidence type="ECO:0000313" key="2">
    <source>
        <dbReference type="Proteomes" id="UP001314170"/>
    </source>
</evidence>
<proteinExistence type="predicted"/>
<keyword evidence="2" id="KW-1185">Reference proteome</keyword>
<reference evidence="1 2" key="1">
    <citation type="submission" date="2024-01" db="EMBL/GenBank/DDBJ databases">
        <authorList>
            <person name="Waweru B."/>
        </authorList>
    </citation>
    <scope>NUCLEOTIDE SEQUENCE [LARGE SCALE GENOMIC DNA]</scope>
</reference>
<dbReference type="AlphaFoldDB" id="A0AAV1R4R7"/>
<dbReference type="EMBL" id="CAWUPB010000892">
    <property type="protein sequence ID" value="CAK7327993.1"/>
    <property type="molecule type" value="Genomic_DNA"/>
</dbReference>
<sequence>MASITTCASASKITFGNQLFFSQLRASLTPKASTIFGSTTPLNLRTLAATIHPSASLAIQLTLILFPSSNGAASVFSLTQPAPG</sequence>
<gene>
    <name evidence="1" type="ORF">DCAF_LOCUS5711</name>
</gene>
<name>A0AAV1R4R7_9ROSI</name>
<dbReference type="Proteomes" id="UP001314170">
    <property type="component" value="Unassembled WGS sequence"/>
</dbReference>